<dbReference type="GO" id="GO:0008233">
    <property type="term" value="F:peptidase activity"/>
    <property type="evidence" value="ECO:0007669"/>
    <property type="project" value="InterPro"/>
</dbReference>
<reference evidence="2 3" key="1">
    <citation type="submission" date="2019-03" db="EMBL/GenBank/DDBJ databases">
        <title>Draft Genome Sequence of Desulfosporosinus fructosivorans Strain 63.6F, Isolated from Marine Sediment in the Baltic Sea.</title>
        <authorList>
            <person name="Hausmann B."/>
            <person name="Vandieken V."/>
            <person name="Pjevac P."/>
            <person name="Schreck K."/>
            <person name="Herbold C.W."/>
            <person name="Loy A."/>
        </authorList>
    </citation>
    <scope>NUCLEOTIDE SEQUENCE [LARGE SCALE GENOMIC DNA]</scope>
    <source>
        <strain evidence="2 3">63.6F</strain>
    </source>
</reference>
<dbReference type="SUPFAM" id="SSF55166">
    <property type="entry name" value="Hedgehog/DD-peptidase"/>
    <property type="match status" value="1"/>
</dbReference>
<name>A0A4Z0RD38_9FIRM</name>
<dbReference type="AlphaFoldDB" id="A0A4Z0RD38"/>
<keyword evidence="3" id="KW-1185">Reference proteome</keyword>
<accession>A0A4Z0RD38</accession>
<dbReference type="Gene3D" id="3.30.1380.10">
    <property type="match status" value="1"/>
</dbReference>
<organism evidence="2 3">
    <name type="scientific">Desulfosporosinus fructosivorans</name>
    <dbReference type="NCBI Taxonomy" id="2018669"/>
    <lineage>
        <taxon>Bacteria</taxon>
        <taxon>Bacillati</taxon>
        <taxon>Bacillota</taxon>
        <taxon>Clostridia</taxon>
        <taxon>Eubacteriales</taxon>
        <taxon>Desulfitobacteriaceae</taxon>
        <taxon>Desulfosporosinus</taxon>
    </lineage>
</organism>
<dbReference type="EMBL" id="SPQQ01000001">
    <property type="protein sequence ID" value="TGE40185.1"/>
    <property type="molecule type" value="Genomic_DNA"/>
</dbReference>
<evidence type="ECO:0000313" key="3">
    <source>
        <dbReference type="Proteomes" id="UP000298460"/>
    </source>
</evidence>
<comment type="caution">
    <text evidence="2">The sequence shown here is derived from an EMBL/GenBank/DDBJ whole genome shotgun (WGS) entry which is preliminary data.</text>
</comment>
<feature type="domain" description="Peptidase M15C" evidence="1">
    <location>
        <begin position="18"/>
        <end position="56"/>
    </location>
</feature>
<dbReference type="OrthoDB" id="9799970at2"/>
<dbReference type="InterPro" id="IPR009045">
    <property type="entry name" value="Zn_M74/Hedgehog-like"/>
</dbReference>
<dbReference type="Proteomes" id="UP000298460">
    <property type="component" value="Unassembled WGS sequence"/>
</dbReference>
<protein>
    <submittedName>
        <fullName evidence="2">M15 family peptidase</fullName>
    </submittedName>
</protein>
<dbReference type="InterPro" id="IPR039561">
    <property type="entry name" value="Peptidase_M15C"/>
</dbReference>
<proteinExistence type="predicted"/>
<evidence type="ECO:0000313" key="2">
    <source>
        <dbReference type="EMBL" id="TGE40185.1"/>
    </source>
</evidence>
<evidence type="ECO:0000259" key="1">
    <source>
        <dbReference type="Pfam" id="PF13539"/>
    </source>
</evidence>
<dbReference type="RefSeq" id="WP_135545118.1">
    <property type="nucleotide sequence ID" value="NZ_SPQQ01000001.1"/>
</dbReference>
<dbReference type="Pfam" id="PF13539">
    <property type="entry name" value="Peptidase_M15_4"/>
    <property type="match status" value="1"/>
</dbReference>
<gene>
    <name evidence="2" type="ORF">E4K67_00165</name>
</gene>
<sequence>MITSGGVIVAGSFWDPANNIYSLPEKGNVVTTFNKHGFTWGGNAWKSSNDYMHFSYLGR</sequence>